<keyword evidence="1" id="KW-0732">Signal</keyword>
<evidence type="ECO:0000313" key="3">
    <source>
        <dbReference type="EMBL" id="SHF33631.1"/>
    </source>
</evidence>
<reference evidence="2 4" key="1">
    <citation type="submission" date="2015-03" db="EMBL/GenBank/DDBJ databases">
        <authorList>
            <person name="Hassan Y.I."/>
            <person name="Lepp D."/>
            <person name="Zhou T."/>
        </authorList>
    </citation>
    <scope>NUCLEOTIDE SEQUENCE [LARGE SCALE GENOMIC DNA]</scope>
    <source>
        <strain evidence="2 4">DSM 17137</strain>
    </source>
</reference>
<accession>A0A0F5LX56</accession>
<evidence type="ECO:0000313" key="5">
    <source>
        <dbReference type="Proteomes" id="UP000184533"/>
    </source>
</evidence>
<dbReference type="STRING" id="1121477.SAMN02745223_02395"/>
<evidence type="ECO:0000313" key="2">
    <source>
        <dbReference type="EMBL" id="KKB86759.1"/>
    </source>
</evidence>
<feature type="signal peptide" evidence="1">
    <location>
        <begin position="1"/>
        <end position="18"/>
    </location>
</feature>
<proteinExistence type="predicted"/>
<dbReference type="RefSeq" id="WP_046133397.1">
    <property type="nucleotide sequence ID" value="NZ_FQVC01000006.1"/>
</dbReference>
<gene>
    <name evidence="3" type="ORF">SAMN02745223_02395</name>
    <name evidence="2" type="ORF">VW29_00420</name>
</gene>
<dbReference type="OrthoDB" id="8159761at2"/>
<dbReference type="AlphaFoldDB" id="A0A0F5LX56"/>
<sequence>MRISLIIGMLLGAVPAMAQEAGWHYSPLPGEGDRASLGCALNSTPEQFACLAARCEDDFSTGVHVHTGRDAGDIGEWRITIDKEDRGFTALADGAPYGARISGDIDWLLDGLRHGATAYLHPVEGPALPLNSIPLSGSLHAITTALALCAPRLPAKPVEPNARPSV</sequence>
<dbReference type="Proteomes" id="UP000033608">
    <property type="component" value="Unassembled WGS sequence"/>
</dbReference>
<dbReference type="Proteomes" id="UP000184533">
    <property type="component" value="Unassembled WGS sequence"/>
</dbReference>
<reference evidence="3 5" key="2">
    <citation type="submission" date="2016-11" db="EMBL/GenBank/DDBJ databases">
        <authorList>
            <person name="Jaros S."/>
            <person name="Januszkiewicz K."/>
            <person name="Wedrychowicz H."/>
        </authorList>
    </citation>
    <scope>NUCLEOTIDE SEQUENCE [LARGE SCALE GENOMIC DNA]</scope>
    <source>
        <strain evidence="3 5">DSM 17137</strain>
    </source>
</reference>
<dbReference type="EMBL" id="LAJF01000020">
    <property type="protein sequence ID" value="KKB86759.1"/>
    <property type="molecule type" value="Genomic_DNA"/>
</dbReference>
<evidence type="ECO:0000313" key="4">
    <source>
        <dbReference type="Proteomes" id="UP000033608"/>
    </source>
</evidence>
<organism evidence="2 4">
    <name type="scientific">Devosia limi DSM 17137</name>
    <dbReference type="NCBI Taxonomy" id="1121477"/>
    <lineage>
        <taxon>Bacteria</taxon>
        <taxon>Pseudomonadati</taxon>
        <taxon>Pseudomonadota</taxon>
        <taxon>Alphaproteobacteria</taxon>
        <taxon>Hyphomicrobiales</taxon>
        <taxon>Devosiaceae</taxon>
        <taxon>Devosia</taxon>
    </lineage>
</organism>
<protein>
    <submittedName>
        <fullName evidence="2">Uncharacterized protein</fullName>
    </submittedName>
</protein>
<keyword evidence="4" id="KW-1185">Reference proteome</keyword>
<dbReference type="PATRIC" id="fig|1121477.3.peg.1116"/>
<evidence type="ECO:0000256" key="1">
    <source>
        <dbReference type="SAM" id="SignalP"/>
    </source>
</evidence>
<feature type="chain" id="PRO_5015038426" evidence="1">
    <location>
        <begin position="19"/>
        <end position="166"/>
    </location>
</feature>
<name>A0A0F5LX56_9HYPH</name>
<dbReference type="EMBL" id="FQVC01000006">
    <property type="protein sequence ID" value="SHF33631.1"/>
    <property type="molecule type" value="Genomic_DNA"/>
</dbReference>